<dbReference type="AlphaFoldDB" id="A0A7W5B077"/>
<name>A0A7W5B077_9BACL</name>
<feature type="domain" description="Aminoglycoside phosphotransferase" evidence="1">
    <location>
        <begin position="36"/>
        <end position="274"/>
    </location>
</feature>
<dbReference type="SUPFAM" id="SSF56112">
    <property type="entry name" value="Protein kinase-like (PK-like)"/>
    <property type="match status" value="1"/>
</dbReference>
<evidence type="ECO:0000259" key="1">
    <source>
        <dbReference type="Pfam" id="PF01636"/>
    </source>
</evidence>
<keyword evidence="2" id="KW-0418">Kinase</keyword>
<sequence length="332" mass="37237">MKEGWERTATAATLPTHELKALIQQVFPGKTVAYAEALGTGLSNTNYRIHLEGHRDPYVVRIYRSGAETARKEHAIHQLVRRKVPVADFLYMDTSRSVFDGAWAVLEWKDGTLLRDVLRQDELAETIEAAEAVGAVLARIHSFPFADSGFFGDKLAIAQPFPMNRETFLAFMENSLFHNRCGQWLGEQVTDQLWTACLMYGPLLSAIREQPVLVHADFNGLNLLMQPGTGGMGVSAVLDWEFAFAWSRYADMGNLLRYEQPGSSFGQAFLASYEAHSGSKLTRHWLLLAKLEDLIALSDMLNHATIMTPRRVADLKRLIGGTLSFLQRYEVT</sequence>
<dbReference type="Proteomes" id="UP000570361">
    <property type="component" value="Unassembled WGS sequence"/>
</dbReference>
<organism evidence="2 3">
    <name type="scientific">Paenibacillus phyllosphaerae</name>
    <dbReference type="NCBI Taxonomy" id="274593"/>
    <lineage>
        <taxon>Bacteria</taxon>
        <taxon>Bacillati</taxon>
        <taxon>Bacillota</taxon>
        <taxon>Bacilli</taxon>
        <taxon>Bacillales</taxon>
        <taxon>Paenibacillaceae</taxon>
        <taxon>Paenibacillus</taxon>
    </lineage>
</organism>
<dbReference type="InterPro" id="IPR011009">
    <property type="entry name" value="Kinase-like_dom_sf"/>
</dbReference>
<accession>A0A7W5B077</accession>
<evidence type="ECO:0000313" key="2">
    <source>
        <dbReference type="EMBL" id="MBB3111872.1"/>
    </source>
</evidence>
<dbReference type="Gene3D" id="3.90.1200.10">
    <property type="match status" value="1"/>
</dbReference>
<dbReference type="GO" id="GO:0016301">
    <property type="term" value="F:kinase activity"/>
    <property type="evidence" value="ECO:0007669"/>
    <property type="project" value="UniProtKB-KW"/>
</dbReference>
<dbReference type="InterPro" id="IPR051678">
    <property type="entry name" value="AGP_Transferase"/>
</dbReference>
<evidence type="ECO:0000313" key="3">
    <source>
        <dbReference type="Proteomes" id="UP000570361"/>
    </source>
</evidence>
<reference evidence="2 3" key="1">
    <citation type="submission" date="2020-08" db="EMBL/GenBank/DDBJ databases">
        <title>Genomic Encyclopedia of Type Strains, Phase III (KMG-III): the genomes of soil and plant-associated and newly described type strains.</title>
        <authorList>
            <person name="Whitman W."/>
        </authorList>
    </citation>
    <scope>NUCLEOTIDE SEQUENCE [LARGE SCALE GENOMIC DNA]</scope>
    <source>
        <strain evidence="2 3">CECT 5862</strain>
    </source>
</reference>
<protein>
    <submittedName>
        <fullName evidence="2">Aminoglycoside phosphotransferase (APT) family kinase protein</fullName>
    </submittedName>
</protein>
<dbReference type="EMBL" id="JACHXK010000009">
    <property type="protein sequence ID" value="MBB3111872.1"/>
    <property type="molecule type" value="Genomic_DNA"/>
</dbReference>
<dbReference type="PANTHER" id="PTHR21310">
    <property type="entry name" value="AMINOGLYCOSIDE PHOSPHOTRANSFERASE-RELATED-RELATED"/>
    <property type="match status" value="1"/>
</dbReference>
<dbReference type="InterPro" id="IPR002575">
    <property type="entry name" value="Aminoglycoside_PTrfase"/>
</dbReference>
<keyword evidence="3" id="KW-1185">Reference proteome</keyword>
<comment type="caution">
    <text evidence="2">The sequence shown here is derived from an EMBL/GenBank/DDBJ whole genome shotgun (WGS) entry which is preliminary data.</text>
</comment>
<proteinExistence type="predicted"/>
<dbReference type="Gene3D" id="3.30.200.20">
    <property type="entry name" value="Phosphorylase Kinase, domain 1"/>
    <property type="match status" value="1"/>
</dbReference>
<dbReference type="Pfam" id="PF01636">
    <property type="entry name" value="APH"/>
    <property type="match status" value="1"/>
</dbReference>
<gene>
    <name evidence="2" type="ORF">FHS18_003940</name>
</gene>
<keyword evidence="2" id="KW-0808">Transferase</keyword>
<dbReference type="RefSeq" id="WP_183601728.1">
    <property type="nucleotide sequence ID" value="NZ_JACHXK010000009.1"/>
</dbReference>